<organism evidence="1 2">
    <name type="scientific">Globicatella sulfidifaciens DSM 15739</name>
    <dbReference type="NCBI Taxonomy" id="1121925"/>
    <lineage>
        <taxon>Bacteria</taxon>
        <taxon>Bacillati</taxon>
        <taxon>Bacillota</taxon>
        <taxon>Bacilli</taxon>
        <taxon>Lactobacillales</taxon>
        <taxon>Aerococcaceae</taxon>
        <taxon>Globicatella</taxon>
    </lineage>
</organism>
<name>A0A1T4JK82_9LACT</name>
<dbReference type="InterPro" id="IPR038073">
    <property type="entry name" value="YkuJ-like_sf"/>
</dbReference>
<dbReference type="Proteomes" id="UP000189941">
    <property type="component" value="Unassembled WGS sequence"/>
</dbReference>
<protein>
    <submittedName>
        <fullName evidence="1">Uncharacterized protein YkuJ</fullName>
    </submittedName>
</protein>
<proteinExistence type="predicted"/>
<evidence type="ECO:0000313" key="2">
    <source>
        <dbReference type="Proteomes" id="UP000189941"/>
    </source>
</evidence>
<dbReference type="Pfam" id="PF08796">
    <property type="entry name" value="DUF1797"/>
    <property type="match status" value="1"/>
</dbReference>
<dbReference type="InterPro" id="IPR014904">
    <property type="entry name" value="YkuJ-like"/>
</dbReference>
<gene>
    <name evidence="1" type="ORF">SAMN02746011_00060</name>
</gene>
<accession>A0A1T4JK82</accession>
<dbReference type="SUPFAM" id="SSF143567">
    <property type="entry name" value="YkuJ-like"/>
    <property type="match status" value="1"/>
</dbReference>
<sequence length="75" mass="8766">MKPSVLIGIIQRLNSMMASENNEEVRRFEVEGVEKCIVKYTKENDSFEMTDRENDTTYQFDDIDLVAIEIFELLA</sequence>
<reference evidence="2" key="1">
    <citation type="submission" date="2017-02" db="EMBL/GenBank/DDBJ databases">
        <authorList>
            <person name="Varghese N."/>
            <person name="Submissions S."/>
        </authorList>
    </citation>
    <scope>NUCLEOTIDE SEQUENCE [LARGE SCALE GENOMIC DNA]</scope>
    <source>
        <strain evidence="2">DSM 15739</strain>
    </source>
</reference>
<dbReference type="STRING" id="1121925.SAMN02746011_00060"/>
<evidence type="ECO:0000313" key="1">
    <source>
        <dbReference type="EMBL" id="SJZ30538.1"/>
    </source>
</evidence>
<dbReference type="RefSeq" id="WP_071409024.1">
    <property type="nucleotide sequence ID" value="NZ_FUWO01000001.1"/>
</dbReference>
<dbReference type="EMBL" id="FUWO01000001">
    <property type="protein sequence ID" value="SJZ30538.1"/>
    <property type="molecule type" value="Genomic_DNA"/>
</dbReference>
<keyword evidence="2" id="KW-1185">Reference proteome</keyword>
<dbReference type="AlphaFoldDB" id="A0A1T4JK82"/>
<dbReference type="Gene3D" id="3.30.720.20">
    <property type="entry name" value="Protein of unknown function DUF1797"/>
    <property type="match status" value="1"/>
</dbReference>
<dbReference type="OrthoDB" id="2361638at2"/>